<dbReference type="AlphaFoldDB" id="A0A9P4UR66"/>
<comment type="caution">
    <text evidence="1">The sequence shown here is derived from an EMBL/GenBank/DDBJ whole genome shotgun (WGS) entry which is preliminary data.</text>
</comment>
<protein>
    <submittedName>
        <fullName evidence="1">Uncharacterized protein</fullName>
    </submittedName>
</protein>
<accession>A0A9P4UR66</accession>
<evidence type="ECO:0000313" key="2">
    <source>
        <dbReference type="Proteomes" id="UP000799441"/>
    </source>
</evidence>
<dbReference type="PROSITE" id="PS51257">
    <property type="entry name" value="PROKAR_LIPOPROTEIN"/>
    <property type="match status" value="1"/>
</dbReference>
<evidence type="ECO:0000313" key="1">
    <source>
        <dbReference type="EMBL" id="KAF2723599.1"/>
    </source>
</evidence>
<dbReference type="EMBL" id="MU003775">
    <property type="protein sequence ID" value="KAF2723599.1"/>
    <property type="molecule type" value="Genomic_DNA"/>
</dbReference>
<organism evidence="1 2">
    <name type="scientific">Polychaeton citri CBS 116435</name>
    <dbReference type="NCBI Taxonomy" id="1314669"/>
    <lineage>
        <taxon>Eukaryota</taxon>
        <taxon>Fungi</taxon>
        <taxon>Dikarya</taxon>
        <taxon>Ascomycota</taxon>
        <taxon>Pezizomycotina</taxon>
        <taxon>Dothideomycetes</taxon>
        <taxon>Dothideomycetidae</taxon>
        <taxon>Capnodiales</taxon>
        <taxon>Capnodiaceae</taxon>
        <taxon>Polychaeton</taxon>
    </lineage>
</organism>
<dbReference type="Proteomes" id="UP000799441">
    <property type="component" value="Unassembled WGS sequence"/>
</dbReference>
<name>A0A9P4UR66_9PEZI</name>
<reference evidence="1" key="1">
    <citation type="journal article" date="2020" name="Stud. Mycol.">
        <title>101 Dothideomycetes genomes: a test case for predicting lifestyles and emergence of pathogens.</title>
        <authorList>
            <person name="Haridas S."/>
            <person name="Albert R."/>
            <person name="Binder M."/>
            <person name="Bloem J."/>
            <person name="Labutti K."/>
            <person name="Salamov A."/>
            <person name="Andreopoulos B."/>
            <person name="Baker S."/>
            <person name="Barry K."/>
            <person name="Bills G."/>
            <person name="Bluhm B."/>
            <person name="Cannon C."/>
            <person name="Castanera R."/>
            <person name="Culley D."/>
            <person name="Daum C."/>
            <person name="Ezra D."/>
            <person name="Gonzalez J."/>
            <person name="Henrissat B."/>
            <person name="Kuo A."/>
            <person name="Liang C."/>
            <person name="Lipzen A."/>
            <person name="Lutzoni F."/>
            <person name="Magnuson J."/>
            <person name="Mondo S."/>
            <person name="Nolan M."/>
            <person name="Ohm R."/>
            <person name="Pangilinan J."/>
            <person name="Park H.-J."/>
            <person name="Ramirez L."/>
            <person name="Alfaro M."/>
            <person name="Sun H."/>
            <person name="Tritt A."/>
            <person name="Yoshinaga Y."/>
            <person name="Zwiers L.-H."/>
            <person name="Turgeon B."/>
            <person name="Goodwin S."/>
            <person name="Spatafora J."/>
            <person name="Crous P."/>
            <person name="Grigoriev I."/>
        </authorList>
    </citation>
    <scope>NUCLEOTIDE SEQUENCE</scope>
    <source>
        <strain evidence="1">CBS 116435</strain>
    </source>
</reference>
<keyword evidence="2" id="KW-1185">Reference proteome</keyword>
<sequence>MIRPKANVCSLTIAAAAGLQSSLLACTEEPKVEVYCTVDLSHPPLHAPLSHYFYMAYLTM</sequence>
<proteinExistence type="predicted"/>
<gene>
    <name evidence="1" type="ORF">K431DRAFT_282693</name>
</gene>